<dbReference type="RefSeq" id="WP_146188396.1">
    <property type="nucleotide sequence ID" value="NZ_BGJY01000008.1"/>
</dbReference>
<accession>A0A2U1SN72</accession>
<dbReference type="PANTHER" id="PTHR43861">
    <property type="entry name" value="TRANS-ACONITATE 2-METHYLTRANSFERASE-RELATED"/>
    <property type="match status" value="1"/>
</dbReference>
<dbReference type="Gene3D" id="3.40.50.150">
    <property type="entry name" value="Vaccinia Virus protein VP39"/>
    <property type="match status" value="1"/>
</dbReference>
<gene>
    <name evidence="1" type="ORF">C5689_14950</name>
</gene>
<dbReference type="Proteomes" id="UP000245137">
    <property type="component" value="Unassembled WGS sequence"/>
</dbReference>
<proteinExistence type="predicted"/>
<keyword evidence="2" id="KW-1185">Reference proteome</keyword>
<sequence length="295" mass="32485">MIGFTERKFCPTCGAGVARSNELTCIAITSGELARHTREFYGGRMNVDELGIDQLVVVECQECSLIYCRFHLDSSGMKYLYDEVISSESDYDQETLRARPLVRRSVGIMNAIVGGPNSAQTRVLDFGAGRGIWAREAIARGYHVTAIELSSTRIDEMRNNGILAKPDFTADDKDFGFVYMSQVLEHLPEPLGVLKDIGARCRKDAVALVGVPNGGGMGMKLRAETRPHIRLDPYLDPFEHINCFSAKSMSELMRHAGFRSARPTDARTLLGAIVIASVATLSKLTNAPGRFFVKT</sequence>
<dbReference type="InterPro" id="IPR029063">
    <property type="entry name" value="SAM-dependent_MTases_sf"/>
</dbReference>
<dbReference type="CDD" id="cd02440">
    <property type="entry name" value="AdoMet_MTases"/>
    <property type="match status" value="1"/>
</dbReference>
<evidence type="ECO:0008006" key="3">
    <source>
        <dbReference type="Google" id="ProtNLM"/>
    </source>
</evidence>
<dbReference type="SUPFAM" id="SSF53335">
    <property type="entry name" value="S-adenosyl-L-methionine-dependent methyltransferases"/>
    <property type="match status" value="1"/>
</dbReference>
<dbReference type="EMBL" id="PUIV01000029">
    <property type="protein sequence ID" value="PWB93059.1"/>
    <property type="molecule type" value="Genomic_DNA"/>
</dbReference>
<organism evidence="1 2">
    <name type="scientific">Methylosinus sporium</name>
    <dbReference type="NCBI Taxonomy" id="428"/>
    <lineage>
        <taxon>Bacteria</taxon>
        <taxon>Pseudomonadati</taxon>
        <taxon>Pseudomonadota</taxon>
        <taxon>Alphaproteobacteria</taxon>
        <taxon>Hyphomicrobiales</taxon>
        <taxon>Methylocystaceae</taxon>
        <taxon>Methylosinus</taxon>
    </lineage>
</organism>
<dbReference type="OrthoDB" id="1524727at2"/>
<evidence type="ECO:0000313" key="1">
    <source>
        <dbReference type="EMBL" id="PWB93059.1"/>
    </source>
</evidence>
<dbReference type="AlphaFoldDB" id="A0A2U1SN72"/>
<dbReference type="Pfam" id="PF13489">
    <property type="entry name" value="Methyltransf_23"/>
    <property type="match status" value="1"/>
</dbReference>
<evidence type="ECO:0000313" key="2">
    <source>
        <dbReference type="Proteomes" id="UP000245137"/>
    </source>
</evidence>
<comment type="caution">
    <text evidence="1">The sequence shown here is derived from an EMBL/GenBank/DDBJ whole genome shotgun (WGS) entry which is preliminary data.</text>
</comment>
<protein>
    <recommendedName>
        <fullName evidence="3">Class I SAM-dependent methyltransferase</fullName>
    </recommendedName>
</protein>
<name>A0A2U1SN72_METSR</name>
<reference evidence="1 2" key="1">
    <citation type="journal article" date="2018" name="Appl. Microbiol. Biotechnol.">
        <title>Co-cultivation of the strictly anaerobic methanogen Methanosarcina barkeri with aerobic methanotrophs in an oxygen-limited membrane bioreactor.</title>
        <authorList>
            <person name="In 't Zandt M.H."/>
            <person name="van den Bosch T.J.M."/>
            <person name="Rijkers R."/>
            <person name="van Kessel M.A.H.J."/>
            <person name="Jetten M.S.M."/>
            <person name="Welte C.U."/>
        </authorList>
    </citation>
    <scope>NUCLEOTIDE SEQUENCE [LARGE SCALE GENOMIC DNA]</scope>
    <source>
        <strain evidence="1 2">DSM 17706</strain>
    </source>
</reference>